<evidence type="ECO:0000313" key="7">
    <source>
        <dbReference type="EMBL" id="GGL05252.1"/>
    </source>
</evidence>
<dbReference type="InterPro" id="IPR001926">
    <property type="entry name" value="TrpB-like_PALP"/>
</dbReference>
<feature type="domain" description="Tryptophan synthase beta chain-like PALP" evidence="6">
    <location>
        <begin position="21"/>
        <end position="274"/>
    </location>
</feature>
<evidence type="ECO:0000256" key="4">
    <source>
        <dbReference type="ARBA" id="ARBA00022898"/>
    </source>
</evidence>
<dbReference type="CDD" id="cd01561">
    <property type="entry name" value="CBS_like"/>
    <property type="match status" value="1"/>
</dbReference>
<evidence type="ECO:0000256" key="5">
    <source>
        <dbReference type="SAM" id="MobiDB-lite"/>
    </source>
</evidence>
<evidence type="ECO:0000256" key="2">
    <source>
        <dbReference type="ARBA" id="ARBA00011738"/>
    </source>
</evidence>
<organism evidence="7 8">
    <name type="scientific">Streptomyces flaveus</name>
    <dbReference type="NCBI Taxonomy" id="66370"/>
    <lineage>
        <taxon>Bacteria</taxon>
        <taxon>Bacillati</taxon>
        <taxon>Actinomycetota</taxon>
        <taxon>Actinomycetes</taxon>
        <taxon>Kitasatosporales</taxon>
        <taxon>Streptomycetaceae</taxon>
        <taxon>Streptomyces</taxon>
        <taxon>Streptomyces aurantiacus group</taxon>
    </lineage>
</organism>
<keyword evidence="3" id="KW-0808">Transferase</keyword>
<dbReference type="AlphaFoldDB" id="A0A917VPK5"/>
<reference evidence="7" key="1">
    <citation type="journal article" date="2014" name="Int. J. Syst. Evol. Microbiol.">
        <title>Complete genome sequence of Corynebacterium casei LMG S-19264T (=DSM 44701T), isolated from a smear-ripened cheese.</title>
        <authorList>
            <consortium name="US DOE Joint Genome Institute (JGI-PGF)"/>
            <person name="Walter F."/>
            <person name="Albersmeier A."/>
            <person name="Kalinowski J."/>
            <person name="Ruckert C."/>
        </authorList>
    </citation>
    <scope>NUCLEOTIDE SEQUENCE</scope>
    <source>
        <strain evidence="7">JCM 3035</strain>
    </source>
</reference>
<keyword evidence="8" id="KW-1185">Reference proteome</keyword>
<dbReference type="NCBIfam" id="TIGR03945">
    <property type="entry name" value="PLP_SbnA_fam"/>
    <property type="match status" value="1"/>
</dbReference>
<sequence>MSVISAPYTFNEEDLYVDLQSITGRRLFLKCEGFNFAGSIKLKPATEMVEAAEQAGVLTPESVLVESSSGNMGVALSMIAASKGYQFLCVTDSRCNLPTRLLMEALGAHVHVVTEPSTDGGLLRARIDCVRTLCALDDRCVWLSQYTNPGNWKAHYLRTAPAIARSFPGLDVLFVGAGTTGTLMGCARYFREWHRPVRIVAVDSVGSVTFGGALGRRLLPGLGMSMCPPLLDESFVDEAVHVEEADSIRACHRLARRGFLFGGSTGTVVSGAMGWLALHDTRGLTAVAIAPDLGERYLDTVYQANWVRALYGEGVLDPDRPVAAGSRAARSAPPVPAPGPRVRHRRQEDETWAGDTTTAGLSRPSPGSWTAESAPLRDADGGRASDTVGEGG</sequence>
<feature type="compositionally biased region" description="Polar residues" evidence="5">
    <location>
        <begin position="354"/>
        <end position="371"/>
    </location>
</feature>
<dbReference type="GO" id="GO:0016740">
    <property type="term" value="F:transferase activity"/>
    <property type="evidence" value="ECO:0007669"/>
    <property type="project" value="UniProtKB-KW"/>
</dbReference>
<dbReference type="Pfam" id="PF00291">
    <property type="entry name" value="PALP"/>
    <property type="match status" value="1"/>
</dbReference>
<keyword evidence="4" id="KW-0663">Pyridoxal phosphate</keyword>
<gene>
    <name evidence="7" type="primary">cysK</name>
    <name evidence="7" type="ORF">GCM10010094_77520</name>
</gene>
<comment type="caution">
    <text evidence="7">The sequence shown here is derived from an EMBL/GenBank/DDBJ whole genome shotgun (WGS) entry which is preliminary data.</text>
</comment>
<dbReference type="SUPFAM" id="SSF53686">
    <property type="entry name" value="Tryptophan synthase beta subunit-like PLP-dependent enzymes"/>
    <property type="match status" value="1"/>
</dbReference>
<dbReference type="EMBL" id="BMPQ01000031">
    <property type="protein sequence ID" value="GGL05252.1"/>
    <property type="molecule type" value="Genomic_DNA"/>
</dbReference>
<dbReference type="RefSeq" id="WP_189326432.1">
    <property type="nucleotide sequence ID" value="NZ_BMPQ01000031.1"/>
</dbReference>
<reference evidence="7" key="2">
    <citation type="submission" date="2020-09" db="EMBL/GenBank/DDBJ databases">
        <authorList>
            <person name="Sun Q."/>
            <person name="Ohkuma M."/>
        </authorList>
    </citation>
    <scope>NUCLEOTIDE SEQUENCE</scope>
    <source>
        <strain evidence="7">JCM 3035</strain>
    </source>
</reference>
<feature type="compositionally biased region" description="Low complexity" evidence="5">
    <location>
        <begin position="323"/>
        <end position="332"/>
    </location>
</feature>
<evidence type="ECO:0000313" key="8">
    <source>
        <dbReference type="Proteomes" id="UP000637788"/>
    </source>
</evidence>
<dbReference type="InterPro" id="IPR023927">
    <property type="entry name" value="SbnA"/>
</dbReference>
<dbReference type="GO" id="GO:1901605">
    <property type="term" value="P:alpha-amino acid metabolic process"/>
    <property type="evidence" value="ECO:0007669"/>
    <property type="project" value="UniProtKB-ARBA"/>
</dbReference>
<evidence type="ECO:0000256" key="3">
    <source>
        <dbReference type="ARBA" id="ARBA00022679"/>
    </source>
</evidence>
<dbReference type="Proteomes" id="UP000637788">
    <property type="component" value="Unassembled WGS sequence"/>
</dbReference>
<evidence type="ECO:0000256" key="1">
    <source>
        <dbReference type="ARBA" id="ARBA00001933"/>
    </source>
</evidence>
<protein>
    <submittedName>
        <fullName evidence="7">2,3-diaminopropionate biosynthesis protein SbnA</fullName>
    </submittedName>
</protein>
<comment type="subunit">
    <text evidence="2">Homodimer.</text>
</comment>
<proteinExistence type="predicted"/>
<dbReference type="Gene3D" id="3.40.50.1100">
    <property type="match status" value="2"/>
</dbReference>
<dbReference type="PANTHER" id="PTHR10314">
    <property type="entry name" value="CYSTATHIONINE BETA-SYNTHASE"/>
    <property type="match status" value="1"/>
</dbReference>
<comment type="cofactor">
    <cofactor evidence="1">
        <name>pyridoxal 5'-phosphate</name>
        <dbReference type="ChEBI" id="CHEBI:597326"/>
    </cofactor>
</comment>
<dbReference type="InterPro" id="IPR050214">
    <property type="entry name" value="Cys_Synth/Cystath_Beta-Synth"/>
</dbReference>
<name>A0A917VPK5_9ACTN</name>
<feature type="region of interest" description="Disordered" evidence="5">
    <location>
        <begin position="323"/>
        <end position="392"/>
    </location>
</feature>
<evidence type="ECO:0000259" key="6">
    <source>
        <dbReference type="Pfam" id="PF00291"/>
    </source>
</evidence>
<dbReference type="InterPro" id="IPR036052">
    <property type="entry name" value="TrpB-like_PALP_sf"/>
</dbReference>
<accession>A0A917VPK5</accession>